<organism evidence="1 2">
    <name type="scientific">Trichonephila clavata</name>
    <name type="common">Joro spider</name>
    <name type="synonym">Nephila clavata</name>
    <dbReference type="NCBI Taxonomy" id="2740835"/>
    <lineage>
        <taxon>Eukaryota</taxon>
        <taxon>Metazoa</taxon>
        <taxon>Ecdysozoa</taxon>
        <taxon>Arthropoda</taxon>
        <taxon>Chelicerata</taxon>
        <taxon>Arachnida</taxon>
        <taxon>Araneae</taxon>
        <taxon>Araneomorphae</taxon>
        <taxon>Entelegynae</taxon>
        <taxon>Araneoidea</taxon>
        <taxon>Nephilidae</taxon>
        <taxon>Trichonephila</taxon>
    </lineage>
</organism>
<reference evidence="1" key="1">
    <citation type="submission" date="2020-07" db="EMBL/GenBank/DDBJ databases">
        <title>Multicomponent nature underlies the extraordinary mechanical properties of spider dragline silk.</title>
        <authorList>
            <person name="Kono N."/>
            <person name="Nakamura H."/>
            <person name="Mori M."/>
            <person name="Yoshida Y."/>
            <person name="Ohtoshi R."/>
            <person name="Malay A.D."/>
            <person name="Moran D.A.P."/>
            <person name="Tomita M."/>
            <person name="Numata K."/>
            <person name="Arakawa K."/>
        </authorList>
    </citation>
    <scope>NUCLEOTIDE SEQUENCE</scope>
</reference>
<evidence type="ECO:0000313" key="2">
    <source>
        <dbReference type="Proteomes" id="UP000887116"/>
    </source>
</evidence>
<keyword evidence="2" id="KW-1185">Reference proteome</keyword>
<gene>
    <name evidence="1" type="ORF">TNCT_626881</name>
</gene>
<proteinExistence type="predicted"/>
<sequence length="71" mass="8106">MKRREDLKALAFADAMKRCQAEVSSTSQYDLNKNHHPMSYCISLSPDVVVSRLTVVAVGLAPEPRYFYRML</sequence>
<dbReference type="AlphaFoldDB" id="A0A8X6L1Q9"/>
<name>A0A8X6L1Q9_TRICU</name>
<evidence type="ECO:0000313" key="1">
    <source>
        <dbReference type="EMBL" id="GFQ92251.1"/>
    </source>
</evidence>
<dbReference type="EMBL" id="BMAO01004079">
    <property type="protein sequence ID" value="GFQ92251.1"/>
    <property type="molecule type" value="Genomic_DNA"/>
</dbReference>
<dbReference type="Proteomes" id="UP000887116">
    <property type="component" value="Unassembled WGS sequence"/>
</dbReference>
<comment type="caution">
    <text evidence="1">The sequence shown here is derived from an EMBL/GenBank/DDBJ whole genome shotgun (WGS) entry which is preliminary data.</text>
</comment>
<protein>
    <submittedName>
        <fullName evidence="1">Uncharacterized protein</fullName>
    </submittedName>
</protein>
<accession>A0A8X6L1Q9</accession>